<dbReference type="InterPro" id="IPR024403">
    <property type="entry name" value="DHOase_cat"/>
</dbReference>
<evidence type="ECO:0000313" key="6">
    <source>
        <dbReference type="Proteomes" id="UP001278738"/>
    </source>
</evidence>
<dbReference type="PANTHER" id="PTHR43668:SF2">
    <property type="entry name" value="ALLANTOINASE"/>
    <property type="match status" value="1"/>
</dbReference>
<keyword evidence="1" id="KW-0665">Pyrimidine biosynthesis</keyword>
<accession>A0AAJ2VXI5</accession>
<dbReference type="RefSeq" id="WP_229973560.1">
    <property type="nucleotide sequence ID" value="NZ_CP087133.1"/>
</dbReference>
<dbReference type="PANTHER" id="PTHR43668">
    <property type="entry name" value="ALLANTOINASE"/>
    <property type="match status" value="1"/>
</dbReference>
<dbReference type="EMBL" id="JAWXVG010000002">
    <property type="protein sequence ID" value="MDX6181732.1"/>
    <property type="molecule type" value="Genomic_DNA"/>
</dbReference>
<dbReference type="GO" id="GO:0006145">
    <property type="term" value="P:purine nucleobase catabolic process"/>
    <property type="evidence" value="ECO:0007669"/>
    <property type="project" value="TreeGrafter"/>
</dbReference>
<dbReference type="CDD" id="cd01317">
    <property type="entry name" value="DHOase_IIa"/>
    <property type="match status" value="1"/>
</dbReference>
<sequence length="418" mass="45216">MKIIIRSAKIIDSKSPFHNQTVDVLIADGFIEKIGTSLPEIADATEVKLGNLHLSQGWFDSSVSFGEPGYEDRETIANGLQVAAKSGFTAIALQPNSYPVIDNQSQINFVKNKANGFATELFPIGALTKGSEGKDMAELYDMKNSGAVAFGDYNKSIDNANLLKIALQYVQDFDGLVIAYSQDSNIKGNGVANEGIVSTRLGLKGIPNLAEELQVARNLFLLEYTGGKLHIPTVSTAKSLVLIKEAKSKGLQVSCSVAVHHLRFTDVALEGFDTRFKVTPPLRTEADRAALVNGVLDGTIDMITSDHNPIDIEFKKMEFDTAKNGTIGLESAFGALLNVLPLETIVEKLTSGKAVFGIESQSINEGQKANLTLFTPEGKSTFTKEHILSKSKNSAFLETEIRGTVYGILNQNQLIISK</sequence>
<dbReference type="Proteomes" id="UP001270053">
    <property type="component" value="Unassembled WGS sequence"/>
</dbReference>
<dbReference type="SUPFAM" id="SSF51338">
    <property type="entry name" value="Composite domain of metallo-dependent hydrolases"/>
    <property type="match status" value="1"/>
</dbReference>
<evidence type="ECO:0000313" key="3">
    <source>
        <dbReference type="EMBL" id="MDX6181732.1"/>
    </source>
</evidence>
<dbReference type="InterPro" id="IPR004722">
    <property type="entry name" value="DHOase"/>
</dbReference>
<gene>
    <name evidence="3" type="ORF">SGQ18_06165</name>
    <name evidence="4" type="ORF">SGQ44_05670</name>
</gene>
<evidence type="ECO:0000259" key="2">
    <source>
        <dbReference type="Pfam" id="PF12890"/>
    </source>
</evidence>
<evidence type="ECO:0000256" key="1">
    <source>
        <dbReference type="ARBA" id="ARBA00022975"/>
    </source>
</evidence>
<dbReference type="Pfam" id="PF12890">
    <property type="entry name" value="DHOase"/>
    <property type="match status" value="1"/>
</dbReference>
<dbReference type="AlphaFoldDB" id="A0AAJ2VXI5"/>
<feature type="domain" description="Dihydroorotase catalytic" evidence="2">
    <location>
        <begin position="57"/>
        <end position="237"/>
    </location>
</feature>
<name>A0AAJ2VXI5_9FLAO</name>
<protein>
    <submittedName>
        <fullName evidence="4">Dihydroorotase</fullName>
        <ecNumber evidence="4">3.5.2.3</ecNumber>
    </submittedName>
</protein>
<dbReference type="EMBL" id="JAWXVH010000002">
    <property type="protein sequence ID" value="MDX6185234.1"/>
    <property type="molecule type" value="Genomic_DNA"/>
</dbReference>
<dbReference type="Proteomes" id="UP001278738">
    <property type="component" value="Unassembled WGS sequence"/>
</dbReference>
<dbReference type="EC" id="3.5.2.3" evidence="4"/>
<dbReference type="GO" id="GO:0004038">
    <property type="term" value="F:allantoinase activity"/>
    <property type="evidence" value="ECO:0007669"/>
    <property type="project" value="TreeGrafter"/>
</dbReference>
<dbReference type="Gene3D" id="3.20.20.140">
    <property type="entry name" value="Metal-dependent hydrolases"/>
    <property type="match status" value="1"/>
</dbReference>
<evidence type="ECO:0000313" key="4">
    <source>
        <dbReference type="EMBL" id="MDX6185234.1"/>
    </source>
</evidence>
<comment type="caution">
    <text evidence="4">The sequence shown here is derived from an EMBL/GenBank/DDBJ whole genome shotgun (WGS) entry which is preliminary data.</text>
</comment>
<dbReference type="GO" id="GO:0006221">
    <property type="term" value="P:pyrimidine nucleotide biosynthetic process"/>
    <property type="evidence" value="ECO:0007669"/>
    <property type="project" value="UniProtKB-KW"/>
</dbReference>
<dbReference type="GO" id="GO:0004151">
    <property type="term" value="F:dihydroorotase activity"/>
    <property type="evidence" value="ECO:0007669"/>
    <property type="project" value="UniProtKB-EC"/>
</dbReference>
<keyword evidence="4" id="KW-0378">Hydrolase</keyword>
<dbReference type="GO" id="GO:0046872">
    <property type="term" value="F:metal ion binding"/>
    <property type="evidence" value="ECO:0007669"/>
    <property type="project" value="InterPro"/>
</dbReference>
<organism evidence="4 5">
    <name type="scientific">Flavobacterium flavipigmentatum</name>
    <dbReference type="NCBI Taxonomy" id="2893884"/>
    <lineage>
        <taxon>Bacteria</taxon>
        <taxon>Pseudomonadati</taxon>
        <taxon>Bacteroidota</taxon>
        <taxon>Flavobacteriia</taxon>
        <taxon>Flavobacteriales</taxon>
        <taxon>Flavobacteriaceae</taxon>
        <taxon>Flavobacterium</taxon>
    </lineage>
</organism>
<proteinExistence type="predicted"/>
<dbReference type="InterPro" id="IPR050138">
    <property type="entry name" value="DHOase/Allantoinase_Hydrolase"/>
</dbReference>
<keyword evidence="6" id="KW-1185">Reference proteome</keyword>
<reference evidence="4 6" key="1">
    <citation type="submission" date="2023-11" db="EMBL/GenBank/DDBJ databases">
        <title>Unpublished Manusciprt.</title>
        <authorList>
            <person name="Saticioglu I.B."/>
            <person name="Ay H."/>
            <person name="Ajmi N."/>
            <person name="Altun S."/>
            <person name="Duman M."/>
        </authorList>
    </citation>
    <scope>NUCLEOTIDE SEQUENCE</scope>
    <source>
        <strain evidence="3 6">Fl-33</strain>
        <strain evidence="4">Fl-77</strain>
    </source>
</reference>
<dbReference type="GO" id="GO:0005737">
    <property type="term" value="C:cytoplasm"/>
    <property type="evidence" value="ECO:0007669"/>
    <property type="project" value="TreeGrafter"/>
</dbReference>
<dbReference type="InterPro" id="IPR011059">
    <property type="entry name" value="Metal-dep_hydrolase_composite"/>
</dbReference>
<dbReference type="SUPFAM" id="SSF51556">
    <property type="entry name" value="Metallo-dependent hydrolases"/>
    <property type="match status" value="1"/>
</dbReference>
<dbReference type="Gene3D" id="2.30.40.10">
    <property type="entry name" value="Urease, subunit C, domain 1"/>
    <property type="match status" value="1"/>
</dbReference>
<evidence type="ECO:0000313" key="5">
    <source>
        <dbReference type="Proteomes" id="UP001270053"/>
    </source>
</evidence>
<dbReference type="InterPro" id="IPR032466">
    <property type="entry name" value="Metal_Hydrolase"/>
</dbReference>